<dbReference type="InterPro" id="IPR047655">
    <property type="entry name" value="Transpos_IS630-like"/>
</dbReference>
<dbReference type="SUPFAM" id="SSF46689">
    <property type="entry name" value="Homeodomain-like"/>
    <property type="match status" value="1"/>
</dbReference>
<organism evidence="2 3">
    <name type="scientific">Aphanomyces euteiches</name>
    <dbReference type="NCBI Taxonomy" id="100861"/>
    <lineage>
        <taxon>Eukaryota</taxon>
        <taxon>Sar</taxon>
        <taxon>Stramenopiles</taxon>
        <taxon>Oomycota</taxon>
        <taxon>Saprolegniomycetes</taxon>
        <taxon>Saprolegniales</taxon>
        <taxon>Verrucalvaceae</taxon>
        <taxon>Aphanomyces</taxon>
    </lineage>
</organism>
<dbReference type="GO" id="GO:0003676">
    <property type="term" value="F:nucleic acid binding"/>
    <property type="evidence" value="ECO:0007669"/>
    <property type="project" value="InterPro"/>
</dbReference>
<name>A0A6G0W866_9STRA</name>
<dbReference type="InterPro" id="IPR038717">
    <property type="entry name" value="Tc1-like_DDE_dom"/>
</dbReference>
<dbReference type="PANTHER" id="PTHR46564:SF1">
    <property type="entry name" value="TRANSPOSASE"/>
    <property type="match status" value="1"/>
</dbReference>
<dbReference type="EMBL" id="VJMJ01000318">
    <property type="protein sequence ID" value="KAF0723003.1"/>
    <property type="molecule type" value="Genomic_DNA"/>
</dbReference>
<dbReference type="InterPro" id="IPR009057">
    <property type="entry name" value="Homeodomain-like_sf"/>
</dbReference>
<dbReference type="PANTHER" id="PTHR46564">
    <property type="entry name" value="TRANSPOSASE"/>
    <property type="match status" value="1"/>
</dbReference>
<dbReference type="VEuPathDB" id="FungiDB:AeMF1_006481"/>
<dbReference type="Proteomes" id="UP000481153">
    <property type="component" value="Unassembled WGS sequence"/>
</dbReference>
<reference evidence="2 3" key="1">
    <citation type="submission" date="2019-07" db="EMBL/GenBank/DDBJ databases">
        <title>Genomics analysis of Aphanomyces spp. identifies a new class of oomycete effector associated with host adaptation.</title>
        <authorList>
            <person name="Gaulin E."/>
        </authorList>
    </citation>
    <scope>NUCLEOTIDE SEQUENCE [LARGE SCALE GENOMIC DNA]</scope>
    <source>
        <strain evidence="2 3">ATCC 201684</strain>
    </source>
</reference>
<evidence type="ECO:0000313" key="2">
    <source>
        <dbReference type="EMBL" id="KAF0723003.1"/>
    </source>
</evidence>
<dbReference type="NCBIfam" id="NF033545">
    <property type="entry name" value="transpos_IS630"/>
    <property type="match status" value="1"/>
</dbReference>
<comment type="caution">
    <text evidence="2">The sequence shown here is derived from an EMBL/GenBank/DDBJ whole genome shotgun (WGS) entry which is preliminary data.</text>
</comment>
<dbReference type="Pfam" id="PF13358">
    <property type="entry name" value="DDE_3"/>
    <property type="match status" value="1"/>
</dbReference>
<sequence>MPLIDRIESKRLVLTAARQNENWRYVANLLGVNEKTAANWVSRARTSGDWEPSTASWGGSRNIKVQREHIECLLEALGETPDLTLEDMASIIATRYNVVLSPKTISLKLDGEMFSLKKKHYEPQNMNTIENKIKRKEYLEKLWRYESEGKEVFYVDETNNNTWCSREYAWSKVGRRAVGCRTSAKSENLQVIVCIWRGGLVYWRRRYGSNKASDMKIFMSELLRTIPNFVPLGNSVVVLDNAPCHSGVEVVFLSEEFAGSCLLRLAPYSPMLNPIENVFSTFKASVRQYLRRERRALLTVPLGSTIRGHRAAMLERAADLSITVISAALCWSCFQHTRQFYVAVMNLEDCGVGQ</sequence>
<proteinExistence type="predicted"/>
<dbReference type="InterPro" id="IPR036397">
    <property type="entry name" value="RNaseH_sf"/>
</dbReference>
<dbReference type="AlphaFoldDB" id="A0A6G0W866"/>
<accession>A0A6G0W866</accession>
<keyword evidence="3" id="KW-1185">Reference proteome</keyword>
<evidence type="ECO:0000313" key="3">
    <source>
        <dbReference type="Proteomes" id="UP000481153"/>
    </source>
</evidence>
<evidence type="ECO:0000259" key="1">
    <source>
        <dbReference type="Pfam" id="PF13358"/>
    </source>
</evidence>
<feature type="domain" description="Tc1-like transposase DDE" evidence="1">
    <location>
        <begin position="152"/>
        <end position="288"/>
    </location>
</feature>
<dbReference type="Gene3D" id="3.30.420.10">
    <property type="entry name" value="Ribonuclease H-like superfamily/Ribonuclease H"/>
    <property type="match status" value="1"/>
</dbReference>
<protein>
    <recommendedName>
        <fullName evidence="1">Tc1-like transposase DDE domain-containing protein</fullName>
    </recommendedName>
</protein>
<gene>
    <name evidence="2" type="ORF">Ae201684_017967</name>
</gene>